<evidence type="ECO:0000313" key="1">
    <source>
        <dbReference type="EMBL" id="MBW86153.1"/>
    </source>
</evidence>
<organism evidence="1">
    <name type="scientific">Rhizophora mucronata</name>
    <name type="common">Asiatic mangrove</name>
    <dbReference type="NCBI Taxonomy" id="61149"/>
    <lineage>
        <taxon>Eukaryota</taxon>
        <taxon>Viridiplantae</taxon>
        <taxon>Streptophyta</taxon>
        <taxon>Embryophyta</taxon>
        <taxon>Tracheophyta</taxon>
        <taxon>Spermatophyta</taxon>
        <taxon>Magnoliopsida</taxon>
        <taxon>eudicotyledons</taxon>
        <taxon>Gunneridae</taxon>
        <taxon>Pentapetalae</taxon>
        <taxon>rosids</taxon>
        <taxon>fabids</taxon>
        <taxon>Malpighiales</taxon>
        <taxon>Rhizophoraceae</taxon>
        <taxon>Rhizophora</taxon>
    </lineage>
</organism>
<dbReference type="AlphaFoldDB" id="A0A2P2IY55"/>
<sequence length="39" mass="4502">MLLRVFDIGLRCGFGCYLFHDRLKTSNSSTIFISLFWSG</sequence>
<reference evidence="1" key="1">
    <citation type="submission" date="2018-02" db="EMBL/GenBank/DDBJ databases">
        <title>Rhizophora mucronata_Transcriptome.</title>
        <authorList>
            <person name="Meera S.P."/>
            <person name="Sreeshan A."/>
            <person name="Augustine A."/>
        </authorList>
    </citation>
    <scope>NUCLEOTIDE SEQUENCE</scope>
    <source>
        <tissue evidence="1">Leaf</tissue>
    </source>
</reference>
<accession>A0A2P2IY55</accession>
<dbReference type="EMBL" id="GGEC01005670">
    <property type="protein sequence ID" value="MBW86153.1"/>
    <property type="molecule type" value="Transcribed_RNA"/>
</dbReference>
<name>A0A2P2IY55_RHIMU</name>
<protein>
    <submittedName>
        <fullName evidence="1">Uncharacterized protein</fullName>
    </submittedName>
</protein>
<proteinExistence type="predicted"/>